<reference evidence="4" key="3">
    <citation type="submission" date="2016-07" db="EMBL/GenBank/DDBJ databases">
        <title>Evolution of pathogenesis and genome organization in the Tremellales.</title>
        <authorList>
            <person name="Cuomo C."/>
            <person name="Litvintseva A."/>
            <person name="Heitman J."/>
            <person name="Chen Y."/>
            <person name="Sun S."/>
            <person name="Springer D."/>
            <person name="Dromer F."/>
            <person name="Young S."/>
            <person name="Zeng Q."/>
            <person name="Chapman S."/>
            <person name="Gujja S."/>
            <person name="Saif S."/>
            <person name="Birren B."/>
        </authorList>
    </citation>
    <scope>NUCLEOTIDE SEQUENCE</scope>
    <source>
        <strain evidence="4">CBS 10737</strain>
    </source>
</reference>
<dbReference type="RefSeq" id="XP_019009668.1">
    <property type="nucleotide sequence ID" value="XM_019156950.1"/>
</dbReference>
<reference evidence="5" key="2">
    <citation type="submission" date="2013-07" db="EMBL/GenBank/DDBJ databases">
        <authorList>
            <consortium name="The Broad Institute Genome Sequencing Platform"/>
            <person name="Cuomo C."/>
            <person name="Litvintseva A."/>
            <person name="Chen Y."/>
            <person name="Heitman J."/>
            <person name="Sun S."/>
            <person name="Springer D."/>
            <person name="Dromer F."/>
            <person name="Young S.K."/>
            <person name="Zeng Q."/>
            <person name="Gargeya S."/>
            <person name="Fitzgerald M."/>
            <person name="Abouelleil A."/>
            <person name="Alvarado L."/>
            <person name="Berlin A.M."/>
            <person name="Chapman S.B."/>
            <person name="Dewar J."/>
            <person name="Goldberg J."/>
            <person name="Griggs A."/>
            <person name="Gujja S."/>
            <person name="Hansen M."/>
            <person name="Howarth C."/>
            <person name="Imamovic A."/>
            <person name="Larimer J."/>
            <person name="McCowan C."/>
            <person name="Murphy C."/>
            <person name="Pearson M."/>
            <person name="Priest M."/>
            <person name="Roberts A."/>
            <person name="Saif S."/>
            <person name="Shea T."/>
            <person name="Sykes S."/>
            <person name="Wortman J."/>
            <person name="Nusbaum C."/>
            <person name="Birren B."/>
        </authorList>
    </citation>
    <scope>NUCLEOTIDE SEQUENCE</scope>
    <source>
        <strain evidence="5">CBS 10737</strain>
    </source>
</reference>
<evidence type="ECO:0000313" key="4">
    <source>
        <dbReference type="EMBL" id="OCF48449.1"/>
    </source>
</evidence>
<evidence type="ECO:0000259" key="3">
    <source>
        <dbReference type="PROSITE" id="PS51762"/>
    </source>
</evidence>
<sequence>MRSISFSLISILPLIGRALGGTCSAKGASTGTGVVGVAAVATEGTTSSVSSAIVDSTAKVSSSTSNTDTASASSATSSNGNTTSSKDPTISPGSNPNFKFKQPDKEKCDCGYKVSGLGDIYMPFKFEFNFSSLENNEGFKSGDDLKEHGWRINDGKWVGGPNSTGLTEGGQPESISHCIGDPSSLSIKDGNLLLNMKGAQTAAPNQLHCPEIIHDNATLYGIFQSEIQWTDTPGTCQAFWMNHTNPNQFADELDIEVIGGAIMNPNKEGTAPGIWSTNWDPAGDPNSPLPNKEYTGIPHASGENGSGQPTTFSEDPTKDFHTYTIAWVPGTYSPRYMDGKEIGSPNQYNAIHPMEATFNNWSNGAKGWSAGPPIEDSIMKVRSVLFYYRTEEVQSLPSNCKVEDVCTV</sequence>
<accession>A0A1B9HYU2</accession>
<dbReference type="PANTHER" id="PTHR38121:SF4">
    <property type="entry name" value="GH16 DOMAIN-CONTAINING PROTEIN-RELATED"/>
    <property type="match status" value="1"/>
</dbReference>
<feature type="signal peptide" evidence="2">
    <location>
        <begin position="1"/>
        <end position="20"/>
    </location>
</feature>
<dbReference type="InterPro" id="IPR013320">
    <property type="entry name" value="ConA-like_dom_sf"/>
</dbReference>
<feature type="compositionally biased region" description="Low complexity" evidence="1">
    <location>
        <begin position="61"/>
        <end position="85"/>
    </location>
</feature>
<keyword evidence="2" id="KW-0732">Signal</keyword>
<evidence type="ECO:0000313" key="5">
    <source>
        <dbReference type="EMBL" id="WWC73262.1"/>
    </source>
</evidence>
<dbReference type="InterPro" id="IPR000757">
    <property type="entry name" value="Beta-glucanase-like"/>
</dbReference>
<reference evidence="4" key="1">
    <citation type="submission" date="2013-07" db="EMBL/GenBank/DDBJ databases">
        <title>The Genome Sequence of Cryptococcus pinus CBS10737.</title>
        <authorList>
            <consortium name="The Broad Institute Genome Sequencing Platform"/>
            <person name="Cuomo C."/>
            <person name="Litvintseva A."/>
            <person name="Chen Y."/>
            <person name="Heitman J."/>
            <person name="Sun S."/>
            <person name="Springer D."/>
            <person name="Dromer F."/>
            <person name="Young S.K."/>
            <person name="Zeng Q."/>
            <person name="Gargeya S."/>
            <person name="Fitzgerald M."/>
            <person name="Abouelleil A."/>
            <person name="Alvarado L."/>
            <person name="Berlin A.M."/>
            <person name="Chapman S.B."/>
            <person name="Dewar J."/>
            <person name="Goldberg J."/>
            <person name="Griggs A."/>
            <person name="Gujja S."/>
            <person name="Hansen M."/>
            <person name="Howarth C."/>
            <person name="Imamovic A."/>
            <person name="Larimer J."/>
            <person name="McCowan C."/>
            <person name="Murphy C."/>
            <person name="Pearson M."/>
            <person name="Priest M."/>
            <person name="Roberts A."/>
            <person name="Saif S."/>
            <person name="Shea T."/>
            <person name="Sykes S."/>
            <person name="Wortman J."/>
            <person name="Nusbaum C."/>
            <person name="Birren B."/>
        </authorList>
    </citation>
    <scope>NUCLEOTIDE SEQUENCE [LARGE SCALE GENOMIC DNA]</scope>
    <source>
        <strain evidence="4">CBS 10737</strain>
    </source>
</reference>
<dbReference type="Gene3D" id="2.60.120.200">
    <property type="match status" value="1"/>
</dbReference>
<proteinExistence type="predicted"/>
<dbReference type="PANTHER" id="PTHR38121">
    <property type="entry name" value="GH16 DOMAIN-CONTAINING PROTEIN"/>
    <property type="match status" value="1"/>
</dbReference>
<dbReference type="Pfam" id="PF00722">
    <property type="entry name" value="Glyco_hydro_16"/>
    <property type="match status" value="1"/>
</dbReference>
<feature type="region of interest" description="Disordered" evidence="1">
    <location>
        <begin position="60"/>
        <end position="106"/>
    </location>
</feature>
<evidence type="ECO:0000313" key="6">
    <source>
        <dbReference type="Proteomes" id="UP000094020"/>
    </source>
</evidence>
<dbReference type="AlphaFoldDB" id="A0A1B9HYU2"/>
<keyword evidence="6" id="KW-1185">Reference proteome</keyword>
<reference evidence="5" key="4">
    <citation type="submission" date="2024-02" db="EMBL/GenBank/DDBJ databases">
        <title>Comparative genomics of Cryptococcus and Kwoniella reveals pathogenesis evolution and contrasting modes of karyotype evolution via chromosome fusion or intercentromeric recombination.</title>
        <authorList>
            <person name="Coelho M.A."/>
            <person name="David-Palma M."/>
            <person name="Shea T."/>
            <person name="Bowers K."/>
            <person name="McGinley-Smith S."/>
            <person name="Mohammad A.W."/>
            <person name="Gnirke A."/>
            <person name="Yurkov A.M."/>
            <person name="Nowrousian M."/>
            <person name="Sun S."/>
            <person name="Cuomo C.A."/>
            <person name="Heitman J."/>
        </authorList>
    </citation>
    <scope>NUCLEOTIDE SEQUENCE</scope>
    <source>
        <strain evidence="5">CBS 10737</strain>
    </source>
</reference>
<dbReference type="STRING" id="1296096.A0A1B9HYU2"/>
<protein>
    <recommendedName>
        <fullName evidence="3">GH16 domain-containing protein</fullName>
    </recommendedName>
</protein>
<organism evidence="4">
    <name type="scientific">Kwoniella pini CBS 10737</name>
    <dbReference type="NCBI Taxonomy" id="1296096"/>
    <lineage>
        <taxon>Eukaryota</taxon>
        <taxon>Fungi</taxon>
        <taxon>Dikarya</taxon>
        <taxon>Basidiomycota</taxon>
        <taxon>Agaricomycotina</taxon>
        <taxon>Tremellomycetes</taxon>
        <taxon>Tremellales</taxon>
        <taxon>Cryptococcaceae</taxon>
        <taxon>Kwoniella</taxon>
    </lineage>
</organism>
<feature type="compositionally biased region" description="Polar residues" evidence="1">
    <location>
        <begin position="86"/>
        <end position="97"/>
    </location>
</feature>
<name>A0A1B9HYU2_9TREE</name>
<dbReference type="CDD" id="cd00413">
    <property type="entry name" value="Glyco_hydrolase_16"/>
    <property type="match status" value="1"/>
</dbReference>
<dbReference type="SUPFAM" id="SSF49899">
    <property type="entry name" value="Concanavalin A-like lectins/glucanases"/>
    <property type="match status" value="1"/>
</dbReference>
<dbReference type="EMBL" id="CP144528">
    <property type="protein sequence ID" value="WWC73262.1"/>
    <property type="molecule type" value="Genomic_DNA"/>
</dbReference>
<dbReference type="GO" id="GO:0004553">
    <property type="term" value="F:hydrolase activity, hydrolyzing O-glycosyl compounds"/>
    <property type="evidence" value="ECO:0007669"/>
    <property type="project" value="InterPro"/>
</dbReference>
<dbReference type="EMBL" id="KI894013">
    <property type="protein sequence ID" value="OCF48449.1"/>
    <property type="molecule type" value="Genomic_DNA"/>
</dbReference>
<dbReference type="GO" id="GO:0005975">
    <property type="term" value="P:carbohydrate metabolic process"/>
    <property type="evidence" value="ECO:0007669"/>
    <property type="project" value="InterPro"/>
</dbReference>
<gene>
    <name evidence="4" type="ORF">I206_05227</name>
    <name evidence="5" type="ORF">I206_107228</name>
</gene>
<feature type="chain" id="PRO_5008628267" description="GH16 domain-containing protein" evidence="2">
    <location>
        <begin position="21"/>
        <end position="408"/>
    </location>
</feature>
<evidence type="ECO:0000256" key="2">
    <source>
        <dbReference type="SAM" id="SignalP"/>
    </source>
</evidence>
<dbReference type="GeneID" id="30173596"/>
<feature type="domain" description="GH16" evidence="3">
    <location>
        <begin position="76"/>
        <end position="392"/>
    </location>
</feature>
<dbReference type="KEGG" id="kpin:30173596"/>
<dbReference type="OrthoDB" id="25131at2759"/>
<dbReference type="PROSITE" id="PS51762">
    <property type="entry name" value="GH16_2"/>
    <property type="match status" value="1"/>
</dbReference>
<evidence type="ECO:0000256" key="1">
    <source>
        <dbReference type="SAM" id="MobiDB-lite"/>
    </source>
</evidence>
<dbReference type="Proteomes" id="UP000094020">
    <property type="component" value="Chromosome 10"/>
</dbReference>